<accession>A0A0L0D3H1</accession>
<protein>
    <submittedName>
        <fullName evidence="1">Uncharacterized protein</fullName>
    </submittedName>
</protein>
<proteinExistence type="predicted"/>
<reference evidence="1 2" key="1">
    <citation type="submission" date="2010-05" db="EMBL/GenBank/DDBJ databases">
        <title>The Genome Sequence of Thecamonas trahens ATCC 50062.</title>
        <authorList>
            <consortium name="The Broad Institute Genome Sequencing Platform"/>
            <person name="Russ C."/>
            <person name="Cuomo C."/>
            <person name="Shea T."/>
            <person name="Young S.K."/>
            <person name="Zeng Q."/>
            <person name="Koehrsen M."/>
            <person name="Haas B."/>
            <person name="Borodovsky M."/>
            <person name="Guigo R."/>
            <person name="Alvarado L."/>
            <person name="Berlin A."/>
            <person name="Bochicchio J."/>
            <person name="Borenstein D."/>
            <person name="Chapman S."/>
            <person name="Chen Z."/>
            <person name="Freedman E."/>
            <person name="Gellesch M."/>
            <person name="Goldberg J."/>
            <person name="Griggs A."/>
            <person name="Gujja S."/>
            <person name="Heilman E."/>
            <person name="Heiman D."/>
            <person name="Hepburn T."/>
            <person name="Howarth C."/>
            <person name="Jen D."/>
            <person name="Larson L."/>
            <person name="Mehta T."/>
            <person name="Park D."/>
            <person name="Pearson M."/>
            <person name="Roberts A."/>
            <person name="Saif S."/>
            <person name="Shenoy N."/>
            <person name="Sisk P."/>
            <person name="Stolte C."/>
            <person name="Sykes S."/>
            <person name="Thomson T."/>
            <person name="Walk T."/>
            <person name="White J."/>
            <person name="Yandava C."/>
            <person name="Burger G."/>
            <person name="Gray M.W."/>
            <person name="Holland P.W.H."/>
            <person name="King N."/>
            <person name="Lang F.B.F."/>
            <person name="Roger A.J."/>
            <person name="Ruiz-Trillo I."/>
            <person name="Lander E."/>
            <person name="Nusbaum C."/>
        </authorList>
    </citation>
    <scope>NUCLEOTIDE SEQUENCE [LARGE SCALE GENOMIC DNA]</scope>
    <source>
        <strain evidence="1 2">ATCC 50062</strain>
    </source>
</reference>
<dbReference type="GeneID" id="25562897"/>
<name>A0A0L0D3H1_THETB</name>
<keyword evidence="2" id="KW-1185">Reference proteome</keyword>
<organism evidence="1 2">
    <name type="scientific">Thecamonas trahens ATCC 50062</name>
    <dbReference type="NCBI Taxonomy" id="461836"/>
    <lineage>
        <taxon>Eukaryota</taxon>
        <taxon>Apusozoa</taxon>
        <taxon>Apusomonadida</taxon>
        <taxon>Apusomonadidae</taxon>
        <taxon>Thecamonas</taxon>
    </lineage>
</organism>
<sequence>MDQLPQPLFNFAAFAAMSLQDEVHSMVVDLLAARAGCDDGGDDALAIDAGIVELLVGVPGVGPYLVARYAGAHPPASATPPHVYSMLVSAAGVDPQIFAHDPVWHASKAVDALDRGAPVAPHSQQLAAVVTAVLATDPSARLHSPFTSSARIRSQLLHPSFDTLWSSAGSDPDLAALRAVLAPSEASNAGSDSSSNLELMDANEHAVC</sequence>
<dbReference type="Proteomes" id="UP000054408">
    <property type="component" value="Unassembled WGS sequence"/>
</dbReference>
<dbReference type="RefSeq" id="XP_013760127.1">
    <property type="nucleotide sequence ID" value="XM_013904673.1"/>
</dbReference>
<gene>
    <name evidence="1" type="ORF">AMSG_03285</name>
</gene>
<evidence type="ECO:0000313" key="2">
    <source>
        <dbReference type="Proteomes" id="UP000054408"/>
    </source>
</evidence>
<evidence type="ECO:0000313" key="1">
    <source>
        <dbReference type="EMBL" id="KNC46854.1"/>
    </source>
</evidence>
<dbReference type="EMBL" id="GL349444">
    <property type="protein sequence ID" value="KNC46854.1"/>
    <property type="molecule type" value="Genomic_DNA"/>
</dbReference>
<dbReference type="AlphaFoldDB" id="A0A0L0D3H1"/>